<keyword evidence="2" id="KW-1185">Reference proteome</keyword>
<evidence type="ECO:0000313" key="1">
    <source>
        <dbReference type="EMBL" id="NOU75624.1"/>
    </source>
</evidence>
<reference evidence="1 2" key="1">
    <citation type="submission" date="2019-10" db="EMBL/GenBank/DDBJ databases">
        <title>Description of Paenibacillus terrestris sp. nov.</title>
        <authorList>
            <person name="Carlier A."/>
            <person name="Qi S."/>
        </authorList>
    </citation>
    <scope>NUCLEOTIDE SEQUENCE [LARGE SCALE GENOMIC DNA]</scope>
    <source>
        <strain evidence="1 2">LMG 31458</strain>
    </source>
</reference>
<gene>
    <name evidence="1" type="ORF">GC098_30345</name>
</gene>
<accession>A0ABX1Y596</accession>
<dbReference type="Proteomes" id="UP000616779">
    <property type="component" value="Unassembled WGS sequence"/>
</dbReference>
<sequence length="117" mass="13366">MKKLIVRLTLLLAVIIIIVGYQYARPILTSDEAISIATKHMDTVNNKMNLSYKTNNIESSWVNKDTFWNIASGNRKWSVFIDGVGIDINAYTGEFIEMIFPLDGVLTNDDHPDWFLK</sequence>
<comment type="caution">
    <text evidence="1">The sequence shown here is derived from an EMBL/GenBank/DDBJ whole genome shotgun (WGS) entry which is preliminary data.</text>
</comment>
<organism evidence="1 2">
    <name type="scientific">Paenibacillus phytorum</name>
    <dbReference type="NCBI Taxonomy" id="2654977"/>
    <lineage>
        <taxon>Bacteria</taxon>
        <taxon>Bacillati</taxon>
        <taxon>Bacillota</taxon>
        <taxon>Bacilli</taxon>
        <taxon>Bacillales</taxon>
        <taxon>Paenibacillaceae</taxon>
        <taxon>Paenibacillus</taxon>
    </lineage>
</organism>
<name>A0ABX1Y596_9BACL</name>
<dbReference type="RefSeq" id="WP_171647442.1">
    <property type="nucleotide sequence ID" value="NZ_WHOA01000220.1"/>
</dbReference>
<proteinExistence type="predicted"/>
<protein>
    <recommendedName>
        <fullName evidence="3">DUF3139 domain-containing protein</fullName>
    </recommendedName>
</protein>
<dbReference type="EMBL" id="WHOA01000220">
    <property type="protein sequence ID" value="NOU75624.1"/>
    <property type="molecule type" value="Genomic_DNA"/>
</dbReference>
<evidence type="ECO:0008006" key="3">
    <source>
        <dbReference type="Google" id="ProtNLM"/>
    </source>
</evidence>
<evidence type="ECO:0000313" key="2">
    <source>
        <dbReference type="Proteomes" id="UP000616779"/>
    </source>
</evidence>